<keyword evidence="9" id="KW-0407">Ion channel</keyword>
<evidence type="ECO:0000256" key="4">
    <source>
        <dbReference type="ARBA" id="ARBA00023018"/>
    </source>
</evidence>
<comment type="subcellular location">
    <subcellularLocation>
        <location evidence="10">Synaptic cell membrane</location>
        <topology evidence="10">Multi-pass membrane protein</topology>
    </subcellularLocation>
</comment>
<dbReference type="InterPro" id="IPR036734">
    <property type="entry name" value="Neur_chan_lig-bd_sf"/>
</dbReference>
<evidence type="ECO:0000313" key="13">
    <source>
        <dbReference type="Proteomes" id="UP000663838"/>
    </source>
</evidence>
<keyword evidence="4" id="KW-0770">Synapse</keyword>
<evidence type="ECO:0000313" key="12">
    <source>
        <dbReference type="EMBL" id="CAF4838604.1"/>
    </source>
</evidence>
<dbReference type="AlphaFoldDB" id="A0A821RAP6"/>
<dbReference type="GO" id="GO:0004888">
    <property type="term" value="F:transmembrane signaling receptor activity"/>
    <property type="evidence" value="ECO:0007669"/>
    <property type="project" value="InterPro"/>
</dbReference>
<dbReference type="Gene3D" id="2.70.170.10">
    <property type="entry name" value="Neurotransmitter-gated ion-channel ligand-binding domain"/>
    <property type="match status" value="1"/>
</dbReference>
<keyword evidence="7" id="KW-0675">Receptor</keyword>
<keyword evidence="8" id="KW-1071">Ligand-gated ion channel</keyword>
<sequence length="97" mass="11504">MCDVEMNLTRLILDPVIYDKTIRPARIHTDVTNISFDLSLAQLIDVDEKNQVITTNQWLTMSWFDPKLTWNPSDWKNVSLLHIKYDKIWIPDIVLYN</sequence>
<keyword evidence="6" id="KW-0472">Membrane</keyword>
<evidence type="ECO:0000256" key="6">
    <source>
        <dbReference type="ARBA" id="ARBA00023136"/>
    </source>
</evidence>
<gene>
    <name evidence="12" type="ORF">TOA249_LOCUS25868</name>
</gene>
<dbReference type="GO" id="GO:0022848">
    <property type="term" value="F:acetylcholine-gated monoatomic cation-selective channel activity"/>
    <property type="evidence" value="ECO:0007669"/>
    <property type="project" value="InterPro"/>
</dbReference>
<dbReference type="EMBL" id="CAJOBS010002893">
    <property type="protein sequence ID" value="CAF4838604.1"/>
    <property type="molecule type" value="Genomic_DNA"/>
</dbReference>
<evidence type="ECO:0000256" key="2">
    <source>
        <dbReference type="ARBA" id="ARBA00022475"/>
    </source>
</evidence>
<dbReference type="Proteomes" id="UP000663838">
    <property type="component" value="Unassembled WGS sequence"/>
</dbReference>
<protein>
    <recommendedName>
        <fullName evidence="11">Neurotransmitter-gated ion-channel ligand-binding domain-containing protein</fullName>
    </recommendedName>
</protein>
<keyword evidence="2" id="KW-1003">Cell membrane</keyword>
<evidence type="ECO:0000256" key="10">
    <source>
        <dbReference type="ARBA" id="ARBA00034099"/>
    </source>
</evidence>
<keyword evidence="3" id="KW-0812">Transmembrane</keyword>
<reference evidence="12" key="1">
    <citation type="submission" date="2021-02" db="EMBL/GenBank/DDBJ databases">
        <authorList>
            <person name="Nowell W R."/>
        </authorList>
    </citation>
    <scope>NUCLEOTIDE SEQUENCE</scope>
</reference>
<organism evidence="12 13">
    <name type="scientific">Rotaria socialis</name>
    <dbReference type="NCBI Taxonomy" id="392032"/>
    <lineage>
        <taxon>Eukaryota</taxon>
        <taxon>Metazoa</taxon>
        <taxon>Spiralia</taxon>
        <taxon>Gnathifera</taxon>
        <taxon>Rotifera</taxon>
        <taxon>Eurotatoria</taxon>
        <taxon>Bdelloidea</taxon>
        <taxon>Philodinida</taxon>
        <taxon>Philodinidae</taxon>
        <taxon>Rotaria</taxon>
    </lineage>
</organism>
<dbReference type="PANTHER" id="PTHR18945">
    <property type="entry name" value="NEUROTRANSMITTER GATED ION CHANNEL"/>
    <property type="match status" value="1"/>
</dbReference>
<dbReference type="SUPFAM" id="SSF63712">
    <property type="entry name" value="Nicotinic receptor ligand binding domain-like"/>
    <property type="match status" value="1"/>
</dbReference>
<dbReference type="InterPro" id="IPR006201">
    <property type="entry name" value="Neur_channel"/>
</dbReference>
<evidence type="ECO:0000256" key="3">
    <source>
        <dbReference type="ARBA" id="ARBA00022692"/>
    </source>
</evidence>
<comment type="caution">
    <text evidence="12">The sequence shown here is derived from an EMBL/GenBank/DDBJ whole genome shotgun (WGS) entry which is preliminary data.</text>
</comment>
<evidence type="ECO:0000256" key="8">
    <source>
        <dbReference type="ARBA" id="ARBA00023286"/>
    </source>
</evidence>
<evidence type="ECO:0000256" key="1">
    <source>
        <dbReference type="ARBA" id="ARBA00022448"/>
    </source>
</evidence>
<evidence type="ECO:0000256" key="5">
    <source>
        <dbReference type="ARBA" id="ARBA00023065"/>
    </source>
</evidence>
<dbReference type="PRINTS" id="PR00254">
    <property type="entry name" value="NICOTINICR"/>
</dbReference>
<evidence type="ECO:0000259" key="11">
    <source>
        <dbReference type="Pfam" id="PF02931"/>
    </source>
</evidence>
<proteinExistence type="predicted"/>
<evidence type="ECO:0000256" key="7">
    <source>
        <dbReference type="ARBA" id="ARBA00023170"/>
    </source>
</evidence>
<name>A0A821RAP6_9BILA</name>
<dbReference type="GO" id="GO:0045211">
    <property type="term" value="C:postsynaptic membrane"/>
    <property type="evidence" value="ECO:0007669"/>
    <property type="project" value="InterPro"/>
</dbReference>
<evidence type="ECO:0000256" key="9">
    <source>
        <dbReference type="ARBA" id="ARBA00023303"/>
    </source>
</evidence>
<dbReference type="Pfam" id="PF02931">
    <property type="entry name" value="Neur_chan_LBD"/>
    <property type="match status" value="1"/>
</dbReference>
<keyword evidence="5" id="KW-0406">Ion transport</keyword>
<dbReference type="InterPro" id="IPR002394">
    <property type="entry name" value="Nicotinic_acetylcholine_rcpt"/>
</dbReference>
<accession>A0A821RAP6</accession>
<feature type="non-terminal residue" evidence="12">
    <location>
        <position position="1"/>
    </location>
</feature>
<keyword evidence="1" id="KW-0813">Transport</keyword>
<dbReference type="InterPro" id="IPR006202">
    <property type="entry name" value="Neur_chan_lig-bd"/>
</dbReference>
<feature type="domain" description="Neurotransmitter-gated ion-channel ligand-binding" evidence="11">
    <location>
        <begin position="8"/>
        <end position="97"/>
    </location>
</feature>